<dbReference type="InterPro" id="IPR013655">
    <property type="entry name" value="PAS_fold_3"/>
</dbReference>
<dbReference type="CDD" id="cd01949">
    <property type="entry name" value="GGDEF"/>
    <property type="match status" value="1"/>
</dbReference>
<dbReference type="PANTHER" id="PTHR44757:SF2">
    <property type="entry name" value="BIOFILM ARCHITECTURE MAINTENANCE PROTEIN MBAA"/>
    <property type="match status" value="1"/>
</dbReference>
<accession>A0ABW2I7C1</accession>
<dbReference type="Pfam" id="PF08447">
    <property type="entry name" value="PAS_3"/>
    <property type="match status" value="2"/>
</dbReference>
<dbReference type="SUPFAM" id="SSF55073">
    <property type="entry name" value="Nucleotide cyclase"/>
    <property type="match status" value="1"/>
</dbReference>
<dbReference type="InterPro" id="IPR052155">
    <property type="entry name" value="Biofilm_reg_signaling"/>
</dbReference>
<feature type="domain" description="PAC" evidence="2">
    <location>
        <begin position="93"/>
        <end position="143"/>
    </location>
</feature>
<dbReference type="InterPro" id="IPR001610">
    <property type="entry name" value="PAC"/>
</dbReference>
<evidence type="ECO:0000259" key="3">
    <source>
        <dbReference type="PROSITE" id="PS50883"/>
    </source>
</evidence>
<dbReference type="InterPro" id="IPR035965">
    <property type="entry name" value="PAS-like_dom_sf"/>
</dbReference>
<keyword evidence="6" id="KW-1185">Reference proteome</keyword>
<dbReference type="PANTHER" id="PTHR44757">
    <property type="entry name" value="DIGUANYLATE CYCLASE DGCP"/>
    <property type="match status" value="1"/>
</dbReference>
<proteinExistence type="predicted"/>
<evidence type="ECO:0000259" key="4">
    <source>
        <dbReference type="PROSITE" id="PS50887"/>
    </source>
</evidence>
<protein>
    <submittedName>
        <fullName evidence="5">Bifunctional diguanylate cyclase/phosphodiesterase</fullName>
    </submittedName>
</protein>
<dbReference type="SMART" id="SM00086">
    <property type="entry name" value="PAC"/>
    <property type="match status" value="2"/>
</dbReference>
<dbReference type="SMART" id="SM00267">
    <property type="entry name" value="GGDEF"/>
    <property type="match status" value="1"/>
</dbReference>
<dbReference type="Pfam" id="PF00563">
    <property type="entry name" value="EAL"/>
    <property type="match status" value="1"/>
</dbReference>
<feature type="domain" description="PAS" evidence="1">
    <location>
        <begin position="15"/>
        <end position="90"/>
    </location>
</feature>
<comment type="caution">
    <text evidence="5">The sequence shown here is derived from an EMBL/GenBank/DDBJ whole genome shotgun (WGS) entry which is preliminary data.</text>
</comment>
<name>A0ABW2I7C1_9BURK</name>
<evidence type="ECO:0000259" key="2">
    <source>
        <dbReference type="PROSITE" id="PS50113"/>
    </source>
</evidence>
<feature type="domain" description="EAL" evidence="3">
    <location>
        <begin position="445"/>
        <end position="697"/>
    </location>
</feature>
<dbReference type="Pfam" id="PF00990">
    <property type="entry name" value="GGDEF"/>
    <property type="match status" value="1"/>
</dbReference>
<dbReference type="PROSITE" id="PS50112">
    <property type="entry name" value="PAS"/>
    <property type="match status" value="1"/>
</dbReference>
<evidence type="ECO:0000313" key="5">
    <source>
        <dbReference type="EMBL" id="MFC7286886.1"/>
    </source>
</evidence>
<dbReference type="NCBIfam" id="TIGR00229">
    <property type="entry name" value="sensory_box"/>
    <property type="match status" value="2"/>
</dbReference>
<dbReference type="InterPro" id="IPR000160">
    <property type="entry name" value="GGDEF_dom"/>
</dbReference>
<reference evidence="6" key="1">
    <citation type="journal article" date="2019" name="Int. J. Syst. Evol. Microbiol.">
        <title>The Global Catalogue of Microorganisms (GCM) 10K type strain sequencing project: providing services to taxonomists for standard genome sequencing and annotation.</title>
        <authorList>
            <consortium name="The Broad Institute Genomics Platform"/>
            <consortium name="The Broad Institute Genome Sequencing Center for Infectious Disease"/>
            <person name="Wu L."/>
            <person name="Ma J."/>
        </authorList>
    </citation>
    <scope>NUCLEOTIDE SEQUENCE [LARGE SCALE GENOMIC DNA]</scope>
    <source>
        <strain evidence="6">KACC 12508</strain>
    </source>
</reference>
<dbReference type="NCBIfam" id="TIGR00254">
    <property type="entry name" value="GGDEF"/>
    <property type="match status" value="1"/>
</dbReference>
<dbReference type="SUPFAM" id="SSF55785">
    <property type="entry name" value="PYP-like sensor domain (PAS domain)"/>
    <property type="match status" value="2"/>
</dbReference>
<dbReference type="SMART" id="SM00091">
    <property type="entry name" value="PAS"/>
    <property type="match status" value="2"/>
</dbReference>
<dbReference type="PROSITE" id="PS50883">
    <property type="entry name" value="EAL"/>
    <property type="match status" value="1"/>
</dbReference>
<dbReference type="InterPro" id="IPR043128">
    <property type="entry name" value="Rev_trsase/Diguanyl_cyclase"/>
</dbReference>
<dbReference type="SMART" id="SM00052">
    <property type="entry name" value="EAL"/>
    <property type="match status" value="1"/>
</dbReference>
<dbReference type="RefSeq" id="WP_382270056.1">
    <property type="nucleotide sequence ID" value="NZ_JBHTBU010000001.1"/>
</dbReference>
<evidence type="ECO:0000259" key="1">
    <source>
        <dbReference type="PROSITE" id="PS50112"/>
    </source>
</evidence>
<dbReference type="Gene3D" id="3.30.70.270">
    <property type="match status" value="1"/>
</dbReference>
<dbReference type="InterPro" id="IPR000700">
    <property type="entry name" value="PAS-assoc_C"/>
</dbReference>
<dbReference type="Gene3D" id="3.20.20.450">
    <property type="entry name" value="EAL domain"/>
    <property type="match status" value="1"/>
</dbReference>
<dbReference type="InterPro" id="IPR029787">
    <property type="entry name" value="Nucleotide_cyclase"/>
</dbReference>
<dbReference type="InterPro" id="IPR035919">
    <property type="entry name" value="EAL_sf"/>
</dbReference>
<organism evidence="5 6">
    <name type="scientific">Herminiimonas glaciei</name>
    <dbReference type="NCBI Taxonomy" id="523788"/>
    <lineage>
        <taxon>Bacteria</taxon>
        <taxon>Pseudomonadati</taxon>
        <taxon>Pseudomonadota</taxon>
        <taxon>Betaproteobacteria</taxon>
        <taxon>Burkholderiales</taxon>
        <taxon>Oxalobacteraceae</taxon>
        <taxon>Herminiimonas</taxon>
    </lineage>
</organism>
<dbReference type="InterPro" id="IPR000014">
    <property type="entry name" value="PAS"/>
</dbReference>
<feature type="domain" description="PAC" evidence="2">
    <location>
        <begin position="219"/>
        <end position="271"/>
    </location>
</feature>
<gene>
    <name evidence="5" type="ORF">ACFQPC_02445</name>
</gene>
<dbReference type="SUPFAM" id="SSF141868">
    <property type="entry name" value="EAL domain-like"/>
    <property type="match status" value="1"/>
</dbReference>
<feature type="domain" description="GGDEF" evidence="4">
    <location>
        <begin position="303"/>
        <end position="436"/>
    </location>
</feature>
<dbReference type="CDD" id="cd01948">
    <property type="entry name" value="EAL"/>
    <property type="match status" value="1"/>
</dbReference>
<dbReference type="EMBL" id="JBHTBU010000001">
    <property type="protein sequence ID" value="MFC7286886.1"/>
    <property type="molecule type" value="Genomic_DNA"/>
</dbReference>
<dbReference type="PROSITE" id="PS50887">
    <property type="entry name" value="GGDEF"/>
    <property type="match status" value="1"/>
</dbReference>
<sequence length="697" mass="79196">MLLSMPSHPADPTLQARLLSTLLANLEGMVYRCRLDAHWTMEFVSEGCFALTGYTEEDLLFNSRVSYDQITHPDDRQHVRDTILEAVQNNRRFDIEYRIVRADGSIRHVWERGTNISHDTWDILEGFIQDVTERKQADEALREAERRYRSIFENAIEGIYQSTPNDGYLAVNPALARMYGYDSPQELISTLRDIDNQVYVDPQRRLEFKRLMSKHGVVTNFESRVHRRNGEVIWISENARSVYNNDGTLLFFEGTVEAITERKLHEAEIQFQATHDALTGLPNRTLLYDRMQQAVLHSERYGKLTAIAFLDLDQFKFINDSLGHQVGDELLKITAQRLTSCLRESDTVARQGGDEFVLLLTDQPNEEAITHTMQRVLHEVSQPWKANDLEFQITCSIGLTLCPDDGRDAETLLKNADSAMYKAKELGRNNFQYFSAEMNSSVTDRLELLNRLRQAITNEDFVLHYQPKVSLASHQIIGAEALVRWNSAHSGMVSPASFIPLAEETGLIIPLGEWVLRTACRQNRAWQDAGYPPIPISVNLSPRQLARGDIVEMVERILTETGLEAQYLELEITESVMTTDVEKSFALLTRLRSLGVKISLDDFGTGYSSLSYLKRFPVDTLKIDQSFVRDIATDQDSAAIVKAIISLGRNLNLTVLAEGIETEDQFQFLLANGCDEGQGYLMSKPVPNKNFVDLLTQ</sequence>
<dbReference type="Gene3D" id="3.30.450.20">
    <property type="entry name" value="PAS domain"/>
    <property type="match status" value="2"/>
</dbReference>
<evidence type="ECO:0000313" key="6">
    <source>
        <dbReference type="Proteomes" id="UP001596542"/>
    </source>
</evidence>
<dbReference type="InterPro" id="IPR001633">
    <property type="entry name" value="EAL_dom"/>
</dbReference>
<dbReference type="CDD" id="cd00130">
    <property type="entry name" value="PAS"/>
    <property type="match status" value="2"/>
</dbReference>
<dbReference type="PROSITE" id="PS50113">
    <property type="entry name" value="PAC"/>
    <property type="match status" value="2"/>
</dbReference>
<dbReference type="Proteomes" id="UP001596542">
    <property type="component" value="Unassembled WGS sequence"/>
</dbReference>